<dbReference type="PATRIC" id="fig|592022.4.peg.3364"/>
<dbReference type="InterPro" id="IPR019618">
    <property type="entry name" value="Spore_germination_GerPA"/>
</dbReference>
<dbReference type="GeneID" id="93643808"/>
<dbReference type="AlphaFoldDB" id="A0A0B6AZX1"/>
<dbReference type="RefSeq" id="WP_013084095.1">
    <property type="nucleotide sequence ID" value="NZ_BCVB01000006.1"/>
</dbReference>
<sequence>MAGVINICNTRINGMARNGSMNFGEVLHNGHTADVKSVGINSTYGDISAACARMKNTNMDADIFDQTAVANIDGVYGNQL</sequence>
<protein>
    <submittedName>
        <fullName evidence="1">Spore germination gerPA/gerPF family protein</fullName>
    </submittedName>
</protein>
<evidence type="ECO:0000313" key="1">
    <source>
        <dbReference type="EMBL" id="AJI25479.1"/>
    </source>
</evidence>
<dbReference type="EMBL" id="CP009920">
    <property type="protein sequence ID" value="AJI25479.1"/>
    <property type="molecule type" value="Genomic_DNA"/>
</dbReference>
<dbReference type="HOGENOM" id="CLU_177527_1_0_9"/>
<dbReference type="Pfam" id="PF10676">
    <property type="entry name" value="gerPA"/>
    <property type="match status" value="1"/>
</dbReference>
<gene>
    <name evidence="1" type="ORF">BG04_293</name>
</gene>
<reference evidence="1 2" key="1">
    <citation type="journal article" date="2015" name="Genome Announc.">
        <title>Complete genome sequences for 35 biothreat assay-relevant bacillus species.</title>
        <authorList>
            <person name="Johnson S.L."/>
            <person name="Daligault H.E."/>
            <person name="Davenport K.W."/>
            <person name="Jaissle J."/>
            <person name="Frey K.G."/>
            <person name="Ladner J.T."/>
            <person name="Broomall S.M."/>
            <person name="Bishop-Lilly K.A."/>
            <person name="Bruce D.C."/>
            <person name="Gibbons H.S."/>
            <person name="Coyne S.R."/>
            <person name="Lo C.C."/>
            <person name="Meincke L."/>
            <person name="Munk A.C."/>
            <person name="Koroleva G.I."/>
            <person name="Rosenzweig C.N."/>
            <person name="Palacios G.F."/>
            <person name="Redden C.L."/>
            <person name="Minogue T.D."/>
            <person name="Chain P.S."/>
        </authorList>
    </citation>
    <scope>NUCLEOTIDE SEQUENCE [LARGE SCALE GENOMIC DNA]</scope>
    <source>
        <strain evidence="2">ATCC 14581 / DSM 32 / JCM 2506 / NBRC 15308 / NCIMB 9376 / NCTC 10342 / NRRL B-14308 / VKM B-512</strain>
    </source>
</reference>
<organism evidence="1 2">
    <name type="scientific">Priestia megaterium (strain ATCC 14581 / DSM 32 / CCUG 1817 / JCM 2506 / NBRC 15308 / NCIMB 9376 / NCTC 10342 / NRRL B-14308 / VKM B-512 / Ford 19)</name>
    <name type="common">Bacillus megaterium</name>
    <dbReference type="NCBI Taxonomy" id="1348623"/>
    <lineage>
        <taxon>Bacteria</taxon>
        <taxon>Bacillati</taxon>
        <taxon>Bacillota</taxon>
        <taxon>Bacilli</taxon>
        <taxon>Bacillales</taxon>
        <taxon>Bacillaceae</taxon>
        <taxon>Priestia</taxon>
    </lineage>
</organism>
<name>A0A0B6AZX1_PRIM2</name>
<proteinExistence type="predicted"/>
<evidence type="ECO:0000313" key="2">
    <source>
        <dbReference type="Proteomes" id="UP000031829"/>
    </source>
</evidence>
<dbReference type="KEGG" id="bmeg:BG04_293"/>
<accession>A0A0B6AZX1</accession>
<dbReference type="Proteomes" id="UP000031829">
    <property type="component" value="Chromosome"/>
</dbReference>